<gene>
    <name evidence="2" type="ORF">LTR24_000891</name>
</gene>
<protein>
    <submittedName>
        <fullName evidence="2">Uncharacterized protein</fullName>
    </submittedName>
</protein>
<sequence length="212" mass="23328">MSSRDQQDQTRKRPREEERDAESSPFDVAEAIASQLQRPSIKPMATKPHQQDTEQYQNPAGNTYLTNDPGQVQNQPFEGPVWDGIFSEVEANDAARRAQAEQDPAAHARALGQFQRSGQPTFTPTNEERVAAARRLADLRKLTGNDFISRALHDLPDAINAGNLAYRQGYHLGEAGSADGNNHYVDETPGEEGQKSGSKGVSTGANRFLRLN</sequence>
<feature type="compositionally biased region" description="Basic and acidic residues" evidence="1">
    <location>
        <begin position="1"/>
        <end position="22"/>
    </location>
</feature>
<proteinExistence type="predicted"/>
<keyword evidence="3" id="KW-1185">Reference proteome</keyword>
<feature type="region of interest" description="Disordered" evidence="1">
    <location>
        <begin position="1"/>
        <end position="80"/>
    </location>
</feature>
<accession>A0ABR0KMR2</accession>
<evidence type="ECO:0000256" key="1">
    <source>
        <dbReference type="SAM" id="MobiDB-lite"/>
    </source>
</evidence>
<evidence type="ECO:0000313" key="3">
    <source>
        <dbReference type="Proteomes" id="UP001345013"/>
    </source>
</evidence>
<feature type="compositionally biased region" description="Polar residues" evidence="1">
    <location>
        <begin position="53"/>
        <end position="76"/>
    </location>
</feature>
<feature type="compositionally biased region" description="Polar residues" evidence="1">
    <location>
        <begin position="195"/>
        <end position="205"/>
    </location>
</feature>
<feature type="region of interest" description="Disordered" evidence="1">
    <location>
        <begin position="172"/>
        <end position="212"/>
    </location>
</feature>
<name>A0ABR0KMR2_9EURO</name>
<reference evidence="2 3" key="1">
    <citation type="submission" date="2023-08" db="EMBL/GenBank/DDBJ databases">
        <title>Black Yeasts Isolated from many extreme environments.</title>
        <authorList>
            <person name="Coleine C."/>
            <person name="Stajich J.E."/>
            <person name="Selbmann L."/>
        </authorList>
    </citation>
    <scope>NUCLEOTIDE SEQUENCE [LARGE SCALE GENOMIC DNA]</scope>
    <source>
        <strain evidence="2 3">CCFEE 5885</strain>
    </source>
</reference>
<organism evidence="2 3">
    <name type="scientific">Lithohypha guttulata</name>
    <dbReference type="NCBI Taxonomy" id="1690604"/>
    <lineage>
        <taxon>Eukaryota</taxon>
        <taxon>Fungi</taxon>
        <taxon>Dikarya</taxon>
        <taxon>Ascomycota</taxon>
        <taxon>Pezizomycotina</taxon>
        <taxon>Eurotiomycetes</taxon>
        <taxon>Chaetothyriomycetidae</taxon>
        <taxon>Chaetothyriales</taxon>
        <taxon>Trichomeriaceae</taxon>
        <taxon>Lithohypha</taxon>
    </lineage>
</organism>
<comment type="caution">
    <text evidence="2">The sequence shown here is derived from an EMBL/GenBank/DDBJ whole genome shotgun (WGS) entry which is preliminary data.</text>
</comment>
<dbReference type="EMBL" id="JAVRRG010000006">
    <property type="protein sequence ID" value="KAK5100745.1"/>
    <property type="molecule type" value="Genomic_DNA"/>
</dbReference>
<dbReference type="Proteomes" id="UP001345013">
    <property type="component" value="Unassembled WGS sequence"/>
</dbReference>
<evidence type="ECO:0000313" key="2">
    <source>
        <dbReference type="EMBL" id="KAK5100745.1"/>
    </source>
</evidence>